<organism evidence="1 2">
    <name type="scientific">Batillaria attramentaria</name>
    <dbReference type="NCBI Taxonomy" id="370345"/>
    <lineage>
        <taxon>Eukaryota</taxon>
        <taxon>Metazoa</taxon>
        <taxon>Spiralia</taxon>
        <taxon>Lophotrochozoa</taxon>
        <taxon>Mollusca</taxon>
        <taxon>Gastropoda</taxon>
        <taxon>Caenogastropoda</taxon>
        <taxon>Sorbeoconcha</taxon>
        <taxon>Cerithioidea</taxon>
        <taxon>Batillariidae</taxon>
        <taxon>Batillaria</taxon>
    </lineage>
</organism>
<proteinExistence type="predicted"/>
<accession>A0ABD0LAU2</accession>
<comment type="caution">
    <text evidence="1">The sequence shown here is derived from an EMBL/GenBank/DDBJ whole genome shotgun (WGS) entry which is preliminary data.</text>
</comment>
<name>A0ABD0LAU2_9CAEN</name>
<keyword evidence="2" id="KW-1185">Reference proteome</keyword>
<evidence type="ECO:0000313" key="2">
    <source>
        <dbReference type="Proteomes" id="UP001519460"/>
    </source>
</evidence>
<protein>
    <submittedName>
        <fullName evidence="1">Uncharacterized protein</fullName>
    </submittedName>
</protein>
<feature type="non-terminal residue" evidence="1">
    <location>
        <position position="1"/>
    </location>
</feature>
<evidence type="ECO:0000313" key="1">
    <source>
        <dbReference type="EMBL" id="KAK7496363.1"/>
    </source>
</evidence>
<dbReference type="Proteomes" id="UP001519460">
    <property type="component" value="Unassembled WGS sequence"/>
</dbReference>
<gene>
    <name evidence="1" type="ORF">BaRGS_00012285</name>
</gene>
<feature type="non-terminal residue" evidence="1">
    <location>
        <position position="86"/>
    </location>
</feature>
<reference evidence="1 2" key="1">
    <citation type="journal article" date="2023" name="Sci. Data">
        <title>Genome assembly of the Korean intertidal mud-creeper Batillaria attramentaria.</title>
        <authorList>
            <person name="Patra A.K."/>
            <person name="Ho P.T."/>
            <person name="Jun S."/>
            <person name="Lee S.J."/>
            <person name="Kim Y."/>
            <person name="Won Y.J."/>
        </authorList>
    </citation>
    <scope>NUCLEOTIDE SEQUENCE [LARGE SCALE GENOMIC DNA]</scope>
    <source>
        <strain evidence="1">Wonlab-2016</strain>
    </source>
</reference>
<dbReference type="EMBL" id="JACVVK020000067">
    <property type="protein sequence ID" value="KAK7496363.1"/>
    <property type="molecule type" value="Genomic_DNA"/>
</dbReference>
<dbReference type="AlphaFoldDB" id="A0ABD0LAU2"/>
<sequence length="86" mass="9469">QTSIAAVARGDRVQLGGGLRQVMCGHWAEMEDVTSLDKVHACANDCLGQGWGGWVGSLDRLKMEERESRPDRCTRGTGVQYFVTEK</sequence>